<accession>A0A381QYP8</accession>
<proteinExistence type="predicted"/>
<name>A0A381QYP8_9ZZZZ</name>
<feature type="region of interest" description="Disordered" evidence="1">
    <location>
        <begin position="47"/>
        <end position="66"/>
    </location>
</feature>
<evidence type="ECO:0000313" key="2">
    <source>
        <dbReference type="EMBL" id="SUZ83749.1"/>
    </source>
</evidence>
<feature type="non-terminal residue" evidence="2">
    <location>
        <position position="1"/>
    </location>
</feature>
<evidence type="ECO:0000256" key="1">
    <source>
        <dbReference type="SAM" id="MobiDB-lite"/>
    </source>
</evidence>
<sequence>VEAVVNTLHDILAGNKNGNLCLGRVRLILAKKIMDIHSTIRQRTSLEQAPLDSGSKQRFAGNAKEDESKADNLFISFEKNVN</sequence>
<dbReference type="EMBL" id="UINC01001565">
    <property type="protein sequence ID" value="SUZ83749.1"/>
    <property type="molecule type" value="Genomic_DNA"/>
</dbReference>
<organism evidence="2">
    <name type="scientific">marine metagenome</name>
    <dbReference type="NCBI Taxonomy" id="408172"/>
    <lineage>
        <taxon>unclassified sequences</taxon>
        <taxon>metagenomes</taxon>
        <taxon>ecological metagenomes</taxon>
    </lineage>
</organism>
<dbReference type="AlphaFoldDB" id="A0A381QYP8"/>
<protein>
    <submittedName>
        <fullName evidence="2">Uncharacterized protein</fullName>
    </submittedName>
</protein>
<gene>
    <name evidence="2" type="ORF">METZ01_LOCUS36603</name>
</gene>
<reference evidence="2" key="1">
    <citation type="submission" date="2018-05" db="EMBL/GenBank/DDBJ databases">
        <authorList>
            <person name="Lanie J.A."/>
            <person name="Ng W.-L."/>
            <person name="Kazmierczak K.M."/>
            <person name="Andrzejewski T.M."/>
            <person name="Davidsen T.M."/>
            <person name="Wayne K.J."/>
            <person name="Tettelin H."/>
            <person name="Glass J.I."/>
            <person name="Rusch D."/>
            <person name="Podicherti R."/>
            <person name="Tsui H.-C.T."/>
            <person name="Winkler M.E."/>
        </authorList>
    </citation>
    <scope>NUCLEOTIDE SEQUENCE</scope>
</reference>